<feature type="coiled-coil region" evidence="11">
    <location>
        <begin position="404"/>
        <end position="473"/>
    </location>
</feature>
<dbReference type="STRING" id="1173061.A0A0J9YHK5"/>
<evidence type="ECO:0000256" key="10">
    <source>
        <dbReference type="PIRNR" id="PIRNR005719"/>
    </source>
</evidence>
<dbReference type="InterPro" id="IPR027417">
    <property type="entry name" value="P-loop_NTPase"/>
</dbReference>
<comment type="subcellular location">
    <subcellularLocation>
        <location evidence="2">Chromosome</location>
    </subcellularLocation>
    <subcellularLocation>
        <location evidence="1 10">Nucleus</location>
    </subcellularLocation>
</comment>
<dbReference type="SUPFAM" id="SSF75553">
    <property type="entry name" value="Smc hinge domain"/>
    <property type="match status" value="1"/>
</dbReference>
<evidence type="ECO:0000313" key="14">
    <source>
        <dbReference type="Proteomes" id="UP000242525"/>
    </source>
</evidence>
<protein>
    <recommendedName>
        <fullName evidence="10">Structural maintenance of chromosomes protein</fullName>
    </recommendedName>
</protein>
<comment type="caution">
    <text evidence="13">The sequence shown here is derived from an EMBL/GenBank/DDBJ whole genome shotgun (WGS) entry which is preliminary data.</text>
</comment>
<dbReference type="GO" id="GO:0016887">
    <property type="term" value="F:ATP hydrolysis activity"/>
    <property type="evidence" value="ECO:0007669"/>
    <property type="project" value="InterPro"/>
</dbReference>
<dbReference type="GO" id="GO:0051301">
    <property type="term" value="P:cell division"/>
    <property type="evidence" value="ECO:0007669"/>
    <property type="project" value="UniProtKB-KW"/>
</dbReference>
<dbReference type="GO" id="GO:0003677">
    <property type="term" value="F:DNA binding"/>
    <property type="evidence" value="ECO:0007669"/>
    <property type="project" value="TreeGrafter"/>
</dbReference>
<dbReference type="PIRSF" id="PIRSF005719">
    <property type="entry name" value="SMC"/>
    <property type="match status" value="1"/>
</dbReference>
<dbReference type="Pfam" id="PF06470">
    <property type="entry name" value="SMC_hinge"/>
    <property type="match status" value="1"/>
</dbReference>
<reference evidence="13" key="1">
    <citation type="submission" date="2014-03" db="EMBL/GenBank/DDBJ databases">
        <authorList>
            <person name="Casaregola S."/>
        </authorList>
    </citation>
    <scope>NUCLEOTIDE SEQUENCE [LARGE SCALE GENOMIC DNA]</scope>
    <source>
        <strain evidence="13">CLIB 918</strain>
    </source>
</reference>
<organism evidence="13 14">
    <name type="scientific">Geotrichum candidum</name>
    <name type="common">Oospora lactis</name>
    <name type="synonym">Dipodascus geotrichum</name>
    <dbReference type="NCBI Taxonomy" id="1173061"/>
    <lineage>
        <taxon>Eukaryota</taxon>
        <taxon>Fungi</taxon>
        <taxon>Dikarya</taxon>
        <taxon>Ascomycota</taxon>
        <taxon>Saccharomycotina</taxon>
        <taxon>Dipodascomycetes</taxon>
        <taxon>Dipodascales</taxon>
        <taxon>Dipodascaceae</taxon>
        <taxon>Geotrichum</taxon>
    </lineage>
</organism>
<evidence type="ECO:0000256" key="1">
    <source>
        <dbReference type="ARBA" id="ARBA00004123"/>
    </source>
</evidence>
<dbReference type="GO" id="GO:0007059">
    <property type="term" value="P:chromosome segregation"/>
    <property type="evidence" value="ECO:0007669"/>
    <property type="project" value="UniProtKB-ARBA"/>
</dbReference>
<gene>
    <name evidence="13" type="ORF">BN980_GECA01s05840g</name>
</gene>
<dbReference type="Gene3D" id="1.20.1060.20">
    <property type="match status" value="1"/>
</dbReference>
<evidence type="ECO:0000256" key="3">
    <source>
        <dbReference type="ARBA" id="ARBA00005597"/>
    </source>
</evidence>
<evidence type="ECO:0000256" key="2">
    <source>
        <dbReference type="ARBA" id="ARBA00004286"/>
    </source>
</evidence>
<keyword evidence="8 10" id="KW-0539">Nucleus</keyword>
<evidence type="ECO:0000256" key="9">
    <source>
        <dbReference type="ARBA" id="ARBA00023306"/>
    </source>
</evidence>
<keyword evidence="14" id="KW-1185">Reference proteome</keyword>
<dbReference type="GO" id="GO:0007062">
    <property type="term" value="P:sister chromatid cohesion"/>
    <property type="evidence" value="ECO:0007669"/>
    <property type="project" value="InterPro"/>
</dbReference>
<feature type="coiled-coil region" evidence="11">
    <location>
        <begin position="748"/>
        <end position="782"/>
    </location>
</feature>
<sequence length="1241" mass="141218">MGRLKTIELYNFKSYHGKQRVDFGTSYFTSIIGPNGAGKSNMMDAISFVLGIKSNALRSGHLSDLIYRGRVMNSNDTIEDVSSQSDPKSAYVMAVYEKGDGEILELKRLITSSGSSQYRINGEQVSSAEYAHQLAKENILIKAKNFLVFQGDVEAIAAQSSKDLSKLVEQISGSLQYKAEYERLKQEQEATADELLITFNKKRGFNAEIKQYKAQVNEVDRFNQMLEDRDNAVLKHVLWKLYHLEREAKEKSSEQARLVSLHDSQNHEANRTQEVLDQAGEEYAQQNRVSQKLERRIKKREKIIADKQTALLPIEEKINITNNNLARHNKRVEAVQVDYNRQSGIVEKLTRDLRTVEKSLEKFESEAQQQSSVAGVDLSSEDIEEYETLKAEFARVASVEQSQLSNLKRSLVNEQDKLDGLNSKYNQFKAQRTRVEEELREFKSRLDQANTQLQQDQADFREKKRELGELINERQARSVEETTLNEKLRKCVNELMQYNAYRRENEKERKLREEVATLKRLMPGVKGLVYDLCRPKQRKYETAIATVLGKHFNSIIVDNFQTGQDCINYMKEQRSGVSTFIPLETVSYQPVNNSLRGISDQVRLAVDTIEYDPSLEAAVHYVCGSAIVCDDLNVAKYVRWTKGVDVKAVTLDGAVIHKAGLMTGGRVENNNSNQWADDKVQGLRKLKEKLTSQLAELTRSKHSNREEILQAEISGLEMKIRYDSEQLAGLNSVLTGRQSELVHIGTQLKELKPQINQLTTKIQEIEQRTSALQSQVSSSEDRIFGNFCARIGVADIREYERTQSGLLNELAQKRLAFATQISRLKNQLQFENERLQDTGSRINSLKEGLERDTILFGQLEGERDALRSQISQIEEEIQDISLQLKEKKQATTELLNIVSARRDEVTKAQREVDSTRKRLSAIQEELEKITSSRLKTLRNCKIEGLELPLKRGSLDALPLDEVYVGGPVATQVDDNGDIEMPDADQPGQAGADLLAQLVIDFDSLDRNARDRTDEEMNDELERNIQTLSSNLERMVVNTRATERLEDAKAKLTEVDREFDGIRQQARTAKEKFERVKQQRYELFDKAFKHISGVIDKIYKELTRTKSFPLGGTAYLSLEDEEEPYLDGINYNAMPPMKRFCDMELLSGGEKTMAALALLFAIHSYHPSPFFVLDEVDAALDNANVSNIARYILQHAGPGLQFIVISLKNGLFENSHSLVGIYRNQEENSSKALTLDLQSYNE</sequence>
<dbReference type="InterPro" id="IPR010935">
    <property type="entry name" value="SMC_hinge"/>
</dbReference>
<name>A0A0J9YHK5_GEOCN</name>
<evidence type="ECO:0000256" key="6">
    <source>
        <dbReference type="ARBA" id="ARBA00022776"/>
    </source>
</evidence>
<dbReference type="Pfam" id="PF02463">
    <property type="entry name" value="SMC_N"/>
    <property type="match status" value="1"/>
</dbReference>
<dbReference type="SMART" id="SM00968">
    <property type="entry name" value="SMC_hinge"/>
    <property type="match status" value="1"/>
</dbReference>
<keyword evidence="6" id="KW-0498">Mitosis</keyword>
<dbReference type="InterPro" id="IPR003395">
    <property type="entry name" value="RecF/RecN/SMC_N"/>
</dbReference>
<dbReference type="PANTHER" id="PTHR18937">
    <property type="entry name" value="STRUCTURAL MAINTENANCE OF CHROMOSOMES SMC FAMILY MEMBER"/>
    <property type="match status" value="1"/>
</dbReference>
<dbReference type="AlphaFoldDB" id="A0A0J9YHK5"/>
<evidence type="ECO:0000256" key="11">
    <source>
        <dbReference type="SAM" id="Coils"/>
    </source>
</evidence>
<dbReference type="CDD" id="cd03275">
    <property type="entry name" value="ABC_SMC1_euk"/>
    <property type="match status" value="2"/>
</dbReference>
<dbReference type="Proteomes" id="UP000242525">
    <property type="component" value="Unassembled WGS sequence"/>
</dbReference>
<feature type="coiled-coil region" evidence="11">
    <location>
        <begin position="807"/>
        <end position="932"/>
    </location>
</feature>
<dbReference type="GO" id="GO:0005634">
    <property type="term" value="C:nucleus"/>
    <property type="evidence" value="ECO:0007669"/>
    <property type="project" value="UniProtKB-SubCell"/>
</dbReference>
<dbReference type="SUPFAM" id="SSF52540">
    <property type="entry name" value="P-loop containing nucleoside triphosphate hydrolases"/>
    <property type="match status" value="1"/>
</dbReference>
<evidence type="ECO:0000256" key="7">
    <source>
        <dbReference type="ARBA" id="ARBA00023054"/>
    </source>
</evidence>
<keyword evidence="7 11" id="KW-0175">Coiled coil</keyword>
<keyword evidence="5" id="KW-0132">Cell division</keyword>
<dbReference type="Gene3D" id="3.40.50.300">
    <property type="entry name" value="P-loop containing nucleotide triphosphate hydrolases"/>
    <property type="match status" value="2"/>
</dbReference>
<evidence type="ECO:0000256" key="4">
    <source>
        <dbReference type="ARBA" id="ARBA00022454"/>
    </source>
</evidence>
<feature type="coiled-coil region" evidence="11">
    <location>
        <begin position="174"/>
        <end position="229"/>
    </location>
</feature>
<dbReference type="GO" id="GO:0008278">
    <property type="term" value="C:cohesin complex"/>
    <property type="evidence" value="ECO:0007669"/>
    <property type="project" value="InterPro"/>
</dbReference>
<evidence type="ECO:0000313" key="13">
    <source>
        <dbReference type="EMBL" id="CDO51412.1"/>
    </source>
</evidence>
<keyword evidence="4" id="KW-0158">Chromosome</keyword>
<keyword evidence="9" id="KW-0131">Cell cycle</keyword>
<feature type="coiled-coil region" evidence="11">
    <location>
        <begin position="1017"/>
        <end position="1078"/>
    </location>
</feature>
<dbReference type="InterPro" id="IPR028468">
    <property type="entry name" value="Smc1_ABC"/>
</dbReference>
<evidence type="ECO:0000256" key="5">
    <source>
        <dbReference type="ARBA" id="ARBA00022618"/>
    </source>
</evidence>
<dbReference type="OrthoDB" id="5575062at2759"/>
<proteinExistence type="inferred from homology"/>
<dbReference type="EMBL" id="CCBN010000001">
    <property type="protein sequence ID" value="CDO51412.1"/>
    <property type="molecule type" value="Genomic_DNA"/>
</dbReference>
<accession>A0A0J9YHK5</accession>
<dbReference type="InterPro" id="IPR036277">
    <property type="entry name" value="SMC_hinge_sf"/>
</dbReference>
<dbReference type="PANTHER" id="PTHR18937:SF12">
    <property type="entry name" value="STRUCTURAL MAINTENANCE OF CHROMOSOMES PROTEIN"/>
    <property type="match status" value="1"/>
</dbReference>
<feature type="coiled-coil region" evidence="11">
    <location>
        <begin position="680"/>
        <end position="707"/>
    </location>
</feature>
<comment type="similarity">
    <text evidence="3">Belongs to the SMC family. SMC1 subfamily.</text>
</comment>
<dbReference type="InterPro" id="IPR024704">
    <property type="entry name" value="SMC"/>
</dbReference>
<dbReference type="GO" id="GO:0005524">
    <property type="term" value="F:ATP binding"/>
    <property type="evidence" value="ECO:0007669"/>
    <property type="project" value="InterPro"/>
</dbReference>
<evidence type="ECO:0000259" key="12">
    <source>
        <dbReference type="SMART" id="SM00968"/>
    </source>
</evidence>
<dbReference type="Gene3D" id="3.30.70.1620">
    <property type="match status" value="1"/>
</dbReference>
<evidence type="ECO:0000256" key="8">
    <source>
        <dbReference type="ARBA" id="ARBA00023242"/>
    </source>
</evidence>
<dbReference type="Gene3D" id="1.10.287.1490">
    <property type="match status" value="1"/>
</dbReference>
<feature type="domain" description="SMC hinge" evidence="12">
    <location>
        <begin position="523"/>
        <end position="639"/>
    </location>
</feature>